<dbReference type="EMBL" id="BMKK01000006">
    <property type="protein sequence ID" value="GGD64213.1"/>
    <property type="molecule type" value="Genomic_DNA"/>
</dbReference>
<feature type="domain" description="N-acetyltransferase" evidence="1">
    <location>
        <begin position="11"/>
        <end position="169"/>
    </location>
</feature>
<organism evidence="2 3">
    <name type="scientific">Emticicia aquatilis</name>
    <dbReference type="NCBI Taxonomy" id="1537369"/>
    <lineage>
        <taxon>Bacteria</taxon>
        <taxon>Pseudomonadati</taxon>
        <taxon>Bacteroidota</taxon>
        <taxon>Cytophagia</taxon>
        <taxon>Cytophagales</taxon>
        <taxon>Leadbetterellaceae</taxon>
        <taxon>Emticicia</taxon>
    </lineage>
</organism>
<protein>
    <recommendedName>
        <fullName evidence="1">N-acetyltransferase domain-containing protein</fullName>
    </recommendedName>
</protein>
<gene>
    <name evidence="2" type="ORF">GCM10011514_30200</name>
</gene>
<dbReference type="Gene3D" id="3.40.630.30">
    <property type="match status" value="1"/>
</dbReference>
<evidence type="ECO:0000313" key="3">
    <source>
        <dbReference type="Proteomes" id="UP000609064"/>
    </source>
</evidence>
<comment type="caution">
    <text evidence="2">The sequence shown here is derived from an EMBL/GenBank/DDBJ whole genome shotgun (WGS) entry which is preliminary data.</text>
</comment>
<evidence type="ECO:0000259" key="1">
    <source>
        <dbReference type="PROSITE" id="PS51186"/>
    </source>
</evidence>
<dbReference type="PANTHER" id="PTHR43415">
    <property type="entry name" value="SPERMIDINE N(1)-ACETYLTRANSFERASE"/>
    <property type="match status" value="1"/>
</dbReference>
<keyword evidence="3" id="KW-1185">Reference proteome</keyword>
<reference evidence="2" key="2">
    <citation type="submission" date="2020-09" db="EMBL/GenBank/DDBJ databases">
        <authorList>
            <person name="Sun Q."/>
            <person name="Zhou Y."/>
        </authorList>
    </citation>
    <scope>NUCLEOTIDE SEQUENCE</scope>
    <source>
        <strain evidence="2">CGMCC 1.15958</strain>
    </source>
</reference>
<dbReference type="PROSITE" id="PS51186">
    <property type="entry name" value="GNAT"/>
    <property type="match status" value="1"/>
</dbReference>
<dbReference type="RefSeq" id="WP_188766955.1">
    <property type="nucleotide sequence ID" value="NZ_BMKK01000006.1"/>
</dbReference>
<dbReference type="InterPro" id="IPR000182">
    <property type="entry name" value="GNAT_dom"/>
</dbReference>
<accession>A0A916YWD8</accession>
<dbReference type="PANTHER" id="PTHR43415:SF3">
    <property type="entry name" value="GNAT-FAMILY ACETYLTRANSFERASE"/>
    <property type="match status" value="1"/>
</dbReference>
<dbReference type="AlphaFoldDB" id="A0A916YWD8"/>
<sequence>MMSIPLNGKRVSLIPVSEEHFEHLFIWRNNTKDLMLWSSVRSIIPKHEYWQELKSDYSNGIIRLIIVDNNTNTPIGQVFAYNHNNANNNLFIGIYIIPDKRKLYYGIEALTVFVTYLFSYFSLHKIYFEIFEYNTHSKELATKSGFKKEGVFKDHFLFNGKYWSLLRFAFYTNDLKRMSKYIERFIEKTEI</sequence>
<dbReference type="Proteomes" id="UP000609064">
    <property type="component" value="Unassembled WGS sequence"/>
</dbReference>
<dbReference type="SUPFAM" id="SSF55729">
    <property type="entry name" value="Acyl-CoA N-acyltransferases (Nat)"/>
    <property type="match status" value="1"/>
</dbReference>
<proteinExistence type="predicted"/>
<evidence type="ECO:0000313" key="2">
    <source>
        <dbReference type="EMBL" id="GGD64213.1"/>
    </source>
</evidence>
<dbReference type="InterPro" id="IPR016181">
    <property type="entry name" value="Acyl_CoA_acyltransferase"/>
</dbReference>
<reference evidence="2" key="1">
    <citation type="journal article" date="2014" name="Int. J. Syst. Evol. Microbiol.">
        <title>Complete genome sequence of Corynebacterium casei LMG S-19264T (=DSM 44701T), isolated from a smear-ripened cheese.</title>
        <authorList>
            <consortium name="US DOE Joint Genome Institute (JGI-PGF)"/>
            <person name="Walter F."/>
            <person name="Albersmeier A."/>
            <person name="Kalinowski J."/>
            <person name="Ruckert C."/>
        </authorList>
    </citation>
    <scope>NUCLEOTIDE SEQUENCE</scope>
    <source>
        <strain evidence="2">CGMCC 1.15958</strain>
    </source>
</reference>
<dbReference type="GO" id="GO:0016747">
    <property type="term" value="F:acyltransferase activity, transferring groups other than amino-acyl groups"/>
    <property type="evidence" value="ECO:0007669"/>
    <property type="project" value="InterPro"/>
</dbReference>
<dbReference type="Pfam" id="PF13302">
    <property type="entry name" value="Acetyltransf_3"/>
    <property type="match status" value="1"/>
</dbReference>
<name>A0A916YWD8_9BACT</name>